<dbReference type="Gramene" id="OPUNC01G21290.1">
    <property type="protein sequence ID" value="OPUNC01G21290.1"/>
    <property type="gene ID" value="OPUNC01G21290"/>
</dbReference>
<protein>
    <submittedName>
        <fullName evidence="1">Uncharacterized protein</fullName>
    </submittedName>
</protein>
<dbReference type="HOGENOM" id="CLU_2546529_0_0_1"/>
<evidence type="ECO:0000313" key="2">
    <source>
        <dbReference type="Proteomes" id="UP000026962"/>
    </source>
</evidence>
<organism evidence="1">
    <name type="scientific">Oryza punctata</name>
    <name type="common">Red rice</name>
    <dbReference type="NCBI Taxonomy" id="4537"/>
    <lineage>
        <taxon>Eukaryota</taxon>
        <taxon>Viridiplantae</taxon>
        <taxon>Streptophyta</taxon>
        <taxon>Embryophyta</taxon>
        <taxon>Tracheophyta</taxon>
        <taxon>Spermatophyta</taxon>
        <taxon>Magnoliopsida</taxon>
        <taxon>Liliopsida</taxon>
        <taxon>Poales</taxon>
        <taxon>Poaceae</taxon>
        <taxon>BOP clade</taxon>
        <taxon>Oryzoideae</taxon>
        <taxon>Oryzeae</taxon>
        <taxon>Oryzinae</taxon>
        <taxon>Oryza</taxon>
    </lineage>
</organism>
<dbReference type="EnsemblPlants" id="OPUNC01G21290.1">
    <property type="protein sequence ID" value="OPUNC01G21290.1"/>
    <property type="gene ID" value="OPUNC01G21290"/>
</dbReference>
<dbReference type="AlphaFoldDB" id="A0A0E0JKL4"/>
<keyword evidence="2" id="KW-1185">Reference proteome</keyword>
<reference evidence="1" key="2">
    <citation type="submission" date="2018-05" db="EMBL/GenBank/DDBJ databases">
        <title>OpunRS2 (Oryza punctata Reference Sequence Version 2).</title>
        <authorList>
            <person name="Zhang J."/>
            <person name="Kudrna D."/>
            <person name="Lee S."/>
            <person name="Talag J."/>
            <person name="Welchert J."/>
            <person name="Wing R.A."/>
        </authorList>
    </citation>
    <scope>NUCLEOTIDE SEQUENCE [LARGE SCALE GENOMIC DNA]</scope>
</reference>
<reference evidence="1" key="1">
    <citation type="submission" date="2015-04" db="UniProtKB">
        <authorList>
            <consortium name="EnsemblPlants"/>
        </authorList>
    </citation>
    <scope>IDENTIFICATION</scope>
</reference>
<accession>A0A0E0JKL4</accession>
<dbReference type="Proteomes" id="UP000026962">
    <property type="component" value="Chromosome 1"/>
</dbReference>
<name>A0A0E0JKL4_ORYPU</name>
<evidence type="ECO:0000313" key="1">
    <source>
        <dbReference type="EnsemblPlants" id="OPUNC01G21290.1"/>
    </source>
</evidence>
<proteinExistence type="predicted"/>
<sequence length="83" mass="9000">MVVRMEKRWRQWEVVELGGQWRKATVGAVAFIAMRPAKGDEGGDGGLGRARPAALYGCRCWQCGTGRSSGNSEHDMIGFQGAS</sequence>